<feature type="compositionally biased region" description="Low complexity" evidence="1">
    <location>
        <begin position="366"/>
        <end position="380"/>
    </location>
</feature>
<dbReference type="AlphaFoldDB" id="A0AA36JAN8"/>
<comment type="caution">
    <text evidence="2">The sequence shown here is derived from an EMBL/GenBank/DDBJ whole genome shotgun (WGS) entry which is preliminary data.</text>
</comment>
<organism evidence="2 3">
    <name type="scientific">Effrenium voratum</name>
    <dbReference type="NCBI Taxonomy" id="2562239"/>
    <lineage>
        <taxon>Eukaryota</taxon>
        <taxon>Sar</taxon>
        <taxon>Alveolata</taxon>
        <taxon>Dinophyceae</taxon>
        <taxon>Suessiales</taxon>
        <taxon>Symbiodiniaceae</taxon>
        <taxon>Effrenium</taxon>
    </lineage>
</organism>
<protein>
    <submittedName>
        <fullName evidence="2">Uncharacterized protein</fullName>
    </submittedName>
</protein>
<dbReference type="EMBL" id="CAUJNA010003464">
    <property type="protein sequence ID" value="CAJ1402715.1"/>
    <property type="molecule type" value="Genomic_DNA"/>
</dbReference>
<evidence type="ECO:0000256" key="1">
    <source>
        <dbReference type="SAM" id="MobiDB-lite"/>
    </source>
</evidence>
<evidence type="ECO:0000313" key="2">
    <source>
        <dbReference type="EMBL" id="CAJ1402715.1"/>
    </source>
</evidence>
<reference evidence="2" key="1">
    <citation type="submission" date="2023-08" db="EMBL/GenBank/DDBJ databases">
        <authorList>
            <person name="Chen Y."/>
            <person name="Shah S."/>
            <person name="Dougan E. K."/>
            <person name="Thang M."/>
            <person name="Chan C."/>
        </authorList>
    </citation>
    <scope>NUCLEOTIDE SEQUENCE</scope>
</reference>
<keyword evidence="3" id="KW-1185">Reference proteome</keyword>
<dbReference type="Proteomes" id="UP001178507">
    <property type="component" value="Unassembled WGS sequence"/>
</dbReference>
<accession>A0AA36JAN8</accession>
<evidence type="ECO:0000313" key="3">
    <source>
        <dbReference type="Proteomes" id="UP001178507"/>
    </source>
</evidence>
<gene>
    <name evidence="2" type="ORF">EVOR1521_LOCUS25540</name>
</gene>
<name>A0AA36JAN8_9DINO</name>
<feature type="region of interest" description="Disordered" evidence="1">
    <location>
        <begin position="365"/>
        <end position="386"/>
    </location>
</feature>
<proteinExistence type="predicted"/>
<sequence length="418" mass="45785">MSLEDAKVSRIRAPRKDLPQSLWRSPQKRLFLAPAIERTLRSRQALQPLAARSVPSLRLKTPEPPADLYIDTLTKPNVECWNQEPWLNILTEKNRVDIPFNEIRETSHGEEYIQWYEDQRAQKRAATPSGRKGSLKPISHWRAALADFALGSLQPSKGEFALIQQRALLLRHLETKALNPGLAALAEAVAFRFGGQEKARLGLAKIFGETLSLLDLAVLCSASDLDLSLLCGEDLDVVLAHLLPPGCQGADVNILLSPGSEELGRRAPVDFQRLQAKWYLLGAFLGLAKGEAEASEKDRLNAQLKHLELRLKPWFFYAIEPDSPGPGARAMSSDAFGKFFEDANAVDAAWAKKLDPAAVQEAFQKASEAAETSQTASQTSLPDGGSAKEGLCFESFKRALKLLATAVAPSIVSALSDC</sequence>